<dbReference type="EMBL" id="CAJNOK010047212">
    <property type="protein sequence ID" value="CAF1586860.1"/>
    <property type="molecule type" value="Genomic_DNA"/>
</dbReference>
<dbReference type="Proteomes" id="UP000677228">
    <property type="component" value="Unassembled WGS sequence"/>
</dbReference>
<organism evidence="2 5">
    <name type="scientific">Didymodactylos carnosus</name>
    <dbReference type="NCBI Taxonomy" id="1234261"/>
    <lineage>
        <taxon>Eukaryota</taxon>
        <taxon>Metazoa</taxon>
        <taxon>Spiralia</taxon>
        <taxon>Gnathifera</taxon>
        <taxon>Rotifera</taxon>
        <taxon>Eurotatoria</taxon>
        <taxon>Bdelloidea</taxon>
        <taxon>Philodinida</taxon>
        <taxon>Philodinidae</taxon>
        <taxon>Didymodactylos</taxon>
    </lineage>
</organism>
<gene>
    <name evidence="2" type="ORF">GPM918_LOCUS44713</name>
    <name evidence="1" type="ORF">OVA965_LOCUS41306</name>
    <name evidence="4" type="ORF">SRO942_LOCUS46706</name>
    <name evidence="3" type="ORF">TMI583_LOCUS42915</name>
</gene>
<dbReference type="EMBL" id="CAJNOQ010045803">
    <property type="protein sequence ID" value="CAF1636937.1"/>
    <property type="molecule type" value="Genomic_DNA"/>
</dbReference>
<comment type="caution">
    <text evidence="2">The sequence shown here is derived from an EMBL/GenBank/DDBJ whole genome shotgun (WGS) entry which is preliminary data.</text>
</comment>
<evidence type="ECO:0000313" key="4">
    <source>
        <dbReference type="EMBL" id="CAF4543880.1"/>
    </source>
</evidence>
<dbReference type="Proteomes" id="UP000682733">
    <property type="component" value="Unassembled WGS sequence"/>
</dbReference>
<evidence type="ECO:0000313" key="3">
    <source>
        <dbReference type="EMBL" id="CAF4388619.1"/>
    </source>
</evidence>
<dbReference type="AlphaFoldDB" id="A0A816DQD0"/>
<accession>A0A816DQD0</accession>
<keyword evidence="5" id="KW-1185">Reference proteome</keyword>
<dbReference type="EMBL" id="CAJOBC010114232">
    <property type="protein sequence ID" value="CAF4543880.1"/>
    <property type="molecule type" value="Genomic_DNA"/>
</dbReference>
<proteinExistence type="predicted"/>
<reference evidence="2" key="1">
    <citation type="submission" date="2021-02" db="EMBL/GenBank/DDBJ databases">
        <authorList>
            <person name="Nowell W R."/>
        </authorList>
    </citation>
    <scope>NUCLEOTIDE SEQUENCE</scope>
</reference>
<name>A0A816DQD0_9BILA</name>
<evidence type="ECO:0000313" key="1">
    <source>
        <dbReference type="EMBL" id="CAF1586860.1"/>
    </source>
</evidence>
<dbReference type="Proteomes" id="UP000681722">
    <property type="component" value="Unassembled WGS sequence"/>
</dbReference>
<dbReference type="EMBL" id="CAJOBA010070475">
    <property type="protein sequence ID" value="CAF4388619.1"/>
    <property type="molecule type" value="Genomic_DNA"/>
</dbReference>
<evidence type="ECO:0000313" key="5">
    <source>
        <dbReference type="Proteomes" id="UP000663829"/>
    </source>
</evidence>
<sequence>MLNQNGANQTTADYSFVFEGSRNFGSRDGTIERRIVLAMLDRDNGSSKSSDSIVHTALETCPAGAIEWETPR</sequence>
<evidence type="ECO:0000313" key="2">
    <source>
        <dbReference type="EMBL" id="CAF1636937.1"/>
    </source>
</evidence>
<dbReference type="Proteomes" id="UP000663829">
    <property type="component" value="Unassembled WGS sequence"/>
</dbReference>
<protein>
    <submittedName>
        <fullName evidence="2">Uncharacterized protein</fullName>
    </submittedName>
</protein>